<feature type="domain" description="ShlB POTRA" evidence="7">
    <location>
        <begin position="121"/>
        <end position="169"/>
    </location>
</feature>
<evidence type="ECO:0000256" key="3">
    <source>
        <dbReference type="ARBA" id="ARBA00023237"/>
    </source>
</evidence>
<feature type="domain" description="Polypeptide-transport-associated ShlB-type" evidence="6">
    <location>
        <begin position="41"/>
        <end position="115"/>
    </location>
</feature>
<keyword evidence="3" id="KW-0998">Cell outer membrane</keyword>
<dbReference type="PANTHER" id="PTHR34597:SF3">
    <property type="entry name" value="OUTER MEMBRANE TRANSPORTER CDIB"/>
    <property type="match status" value="1"/>
</dbReference>
<dbReference type="InterPro" id="IPR035251">
    <property type="entry name" value="ShlB_POTRA"/>
</dbReference>
<evidence type="ECO:0000256" key="4">
    <source>
        <dbReference type="SAM" id="SignalP"/>
    </source>
</evidence>
<dbReference type="InterPro" id="IPR051544">
    <property type="entry name" value="TPS_OM_transporter"/>
</dbReference>
<evidence type="ECO:0000256" key="2">
    <source>
        <dbReference type="ARBA" id="ARBA00022692"/>
    </source>
</evidence>
<keyword evidence="4" id="KW-0732">Signal</keyword>
<dbReference type="Pfam" id="PF17287">
    <property type="entry name" value="POTRA_3"/>
    <property type="match status" value="1"/>
</dbReference>
<dbReference type="Pfam" id="PF08479">
    <property type="entry name" value="POTRA_2"/>
    <property type="match status" value="1"/>
</dbReference>
<gene>
    <name evidence="8" type="ORF">L0664_18395</name>
</gene>
<accession>A0ABS9D1T0</accession>
<evidence type="ECO:0000259" key="6">
    <source>
        <dbReference type="Pfam" id="PF08479"/>
    </source>
</evidence>
<feature type="signal peptide" evidence="4">
    <location>
        <begin position="1"/>
        <end position="35"/>
    </location>
</feature>
<evidence type="ECO:0000259" key="7">
    <source>
        <dbReference type="Pfam" id="PF17287"/>
    </source>
</evidence>
<comment type="caution">
    <text evidence="8">The sequence shown here is derived from an EMBL/GenBank/DDBJ whole genome shotgun (WGS) entry which is preliminary data.</text>
</comment>
<keyword evidence="2" id="KW-0812">Transmembrane</keyword>
<dbReference type="Proteomes" id="UP001200557">
    <property type="component" value="Unassembled WGS sequence"/>
</dbReference>
<reference evidence="8 9" key="1">
    <citation type="submission" date="2022-01" db="EMBL/GenBank/DDBJ databases">
        <title>Octadecabacter sp. nov., isolated from a marine alga.</title>
        <authorList>
            <person name="Jin M.S."/>
            <person name="Kim H.M."/>
            <person name="Han D.M."/>
            <person name="Jung J.J."/>
            <person name="Jeon C.O."/>
        </authorList>
    </citation>
    <scope>NUCLEOTIDE SEQUENCE [LARGE SCALE GENOMIC DNA]</scope>
    <source>
        <strain evidence="8 9">G9-8</strain>
    </source>
</reference>
<sequence>MATRNTPFRTGPARTFLAVAGLVGAIVLAPQTAQAQDFCLDVNQIDLIGITLIDEPAQQALTAPFAGRCLGLSQIDDLLQAVSLAYVDRGYIAARAYLPEQNLADRQLEIRVIEGSLARIDMNGQAQPHWQERVFPGLVGEPVNLREVEQGLDVIRSMPGYSAEIELTPGAQDGASVLEVTALTQRPWDFRLGTNNLGLENEDPGQTVATGQFITTANMSFSNLLGLNDVLTLDASKSIRDNPFDVNYDGPGTRSVDLGLTLPRGPWSTEFGLGWSDYATETPGAISNVVVTGDTRTAFIGVERLLERDRDSKTYLNARLTRRDSENRIAGARIEASSQVITSLQLGARHETVWNGGQLTASAGLEQGLDIFGADDASTKLIGLPDAQYTLVDGSLSYFRTFETDDAFSWQSNLSVQISADRLYGAQQFGLGSNDTVRGAREQVVAGSSGILWRNEMRWGAPAERNDIYGQLQLYGGLDCGWIADQTSLGVTGGGVSGAVIGVRSIGAALSFDVSYAEILSTPTGVARPDGEVSVFESLWNRY</sequence>
<evidence type="ECO:0000256" key="1">
    <source>
        <dbReference type="ARBA" id="ARBA00022452"/>
    </source>
</evidence>
<dbReference type="PIRSF" id="PIRSF029745">
    <property type="entry name" value="FhaC"/>
    <property type="match status" value="1"/>
</dbReference>
<feature type="domain" description="Haemolysin activator HlyB C-terminal" evidence="5">
    <location>
        <begin position="174"/>
        <end position="504"/>
    </location>
</feature>
<dbReference type="InterPro" id="IPR027282">
    <property type="entry name" value="TPS"/>
</dbReference>
<evidence type="ECO:0000259" key="5">
    <source>
        <dbReference type="Pfam" id="PF03865"/>
    </source>
</evidence>
<proteinExistence type="predicted"/>
<dbReference type="RefSeq" id="WP_235227368.1">
    <property type="nucleotide sequence ID" value="NZ_JAKGAQ010000011.1"/>
</dbReference>
<name>A0ABS9D1T0_9RHOB</name>
<keyword evidence="1" id="KW-0472">Membrane</keyword>
<evidence type="ECO:0000313" key="9">
    <source>
        <dbReference type="Proteomes" id="UP001200557"/>
    </source>
</evidence>
<dbReference type="InterPro" id="IPR013686">
    <property type="entry name" value="Polypept-transport_assoc_ShlB"/>
</dbReference>
<dbReference type="Gene3D" id="3.10.20.310">
    <property type="entry name" value="membrane protein fhac"/>
    <property type="match status" value="1"/>
</dbReference>
<keyword evidence="1" id="KW-1134">Transmembrane beta strand</keyword>
<dbReference type="InterPro" id="IPR005565">
    <property type="entry name" value="Hemolysn_activator_HlyB_C"/>
</dbReference>
<feature type="chain" id="PRO_5045051129" evidence="4">
    <location>
        <begin position="36"/>
        <end position="543"/>
    </location>
</feature>
<organism evidence="8 9">
    <name type="scientific">Octadecabacter dasysiphoniae</name>
    <dbReference type="NCBI Taxonomy" id="2909341"/>
    <lineage>
        <taxon>Bacteria</taxon>
        <taxon>Pseudomonadati</taxon>
        <taxon>Pseudomonadota</taxon>
        <taxon>Alphaproteobacteria</taxon>
        <taxon>Rhodobacterales</taxon>
        <taxon>Roseobacteraceae</taxon>
        <taxon>Octadecabacter</taxon>
    </lineage>
</organism>
<evidence type="ECO:0000313" key="8">
    <source>
        <dbReference type="EMBL" id="MCF2873039.1"/>
    </source>
</evidence>
<keyword evidence="9" id="KW-1185">Reference proteome</keyword>
<dbReference type="EMBL" id="JAKGAQ010000011">
    <property type="protein sequence ID" value="MCF2873039.1"/>
    <property type="molecule type" value="Genomic_DNA"/>
</dbReference>
<protein>
    <submittedName>
        <fullName evidence="8">ShlB/FhaC/HecB family hemolysin secretion/activation protein</fullName>
    </submittedName>
</protein>
<dbReference type="Gene3D" id="2.40.160.50">
    <property type="entry name" value="membrane protein fhac: a member of the omp85/tpsb transporter family"/>
    <property type="match status" value="1"/>
</dbReference>
<dbReference type="PANTHER" id="PTHR34597">
    <property type="entry name" value="SLR1661 PROTEIN"/>
    <property type="match status" value="1"/>
</dbReference>
<dbReference type="Pfam" id="PF03865">
    <property type="entry name" value="ShlB"/>
    <property type="match status" value="1"/>
</dbReference>